<dbReference type="CDD" id="cd16922">
    <property type="entry name" value="HATPase_EvgS-ArcB-TorS-like"/>
    <property type="match status" value="1"/>
</dbReference>
<dbReference type="PROSITE" id="PS50109">
    <property type="entry name" value="HIS_KIN"/>
    <property type="match status" value="1"/>
</dbReference>
<evidence type="ECO:0000256" key="4">
    <source>
        <dbReference type="ARBA" id="ARBA00022475"/>
    </source>
</evidence>
<proteinExistence type="predicted"/>
<dbReference type="SUPFAM" id="SSF47384">
    <property type="entry name" value="Homodimeric domain of signal transducing histidine kinase"/>
    <property type="match status" value="1"/>
</dbReference>
<dbReference type="SMART" id="SM00388">
    <property type="entry name" value="HisKA"/>
    <property type="match status" value="1"/>
</dbReference>
<evidence type="ECO:0000256" key="1">
    <source>
        <dbReference type="ARBA" id="ARBA00000085"/>
    </source>
</evidence>
<evidence type="ECO:0000256" key="15">
    <source>
        <dbReference type="PROSITE-ProRule" id="PRU00169"/>
    </source>
</evidence>
<evidence type="ECO:0000256" key="16">
    <source>
        <dbReference type="SAM" id="MobiDB-lite"/>
    </source>
</evidence>
<dbReference type="EMBL" id="AQQR01000005">
    <property type="protein sequence ID" value="OWU73031.1"/>
    <property type="molecule type" value="Genomic_DNA"/>
</dbReference>
<dbReference type="SUPFAM" id="SSF47226">
    <property type="entry name" value="Histidine-containing phosphotransfer domain, HPT domain"/>
    <property type="match status" value="1"/>
</dbReference>
<dbReference type="Pfam" id="PF00512">
    <property type="entry name" value="HisKA"/>
    <property type="match status" value="1"/>
</dbReference>
<dbReference type="InterPro" id="IPR003661">
    <property type="entry name" value="HisK_dim/P_dom"/>
</dbReference>
<evidence type="ECO:0000256" key="3">
    <source>
        <dbReference type="ARBA" id="ARBA00012438"/>
    </source>
</evidence>
<dbReference type="Pfam" id="PF00989">
    <property type="entry name" value="PAS"/>
    <property type="match status" value="1"/>
</dbReference>
<dbReference type="PRINTS" id="PR00344">
    <property type="entry name" value="BCTRLSENSOR"/>
</dbReference>
<dbReference type="GO" id="GO:0006355">
    <property type="term" value="P:regulation of DNA-templated transcription"/>
    <property type="evidence" value="ECO:0007669"/>
    <property type="project" value="InterPro"/>
</dbReference>
<feature type="compositionally biased region" description="Low complexity" evidence="16">
    <location>
        <begin position="738"/>
        <end position="756"/>
    </location>
</feature>
<protein>
    <recommendedName>
        <fullName evidence="3">histidine kinase</fullName>
        <ecNumber evidence="3">2.7.13.3</ecNumber>
    </recommendedName>
</protein>
<dbReference type="FunFam" id="3.30.565.10:FF:000010">
    <property type="entry name" value="Sensor histidine kinase RcsC"/>
    <property type="match status" value="1"/>
</dbReference>
<feature type="domain" description="HPt" evidence="20">
    <location>
        <begin position="783"/>
        <end position="876"/>
    </location>
</feature>
<feature type="domain" description="Response regulatory" evidence="18">
    <location>
        <begin position="601"/>
        <end position="718"/>
    </location>
</feature>
<dbReference type="InterPro" id="IPR036097">
    <property type="entry name" value="HisK_dim/P_sf"/>
</dbReference>
<organism evidence="21 22">
    <name type="scientific">Marinibacterium profundimaris</name>
    <dbReference type="NCBI Taxonomy" id="1679460"/>
    <lineage>
        <taxon>Bacteria</taxon>
        <taxon>Pseudomonadati</taxon>
        <taxon>Pseudomonadota</taxon>
        <taxon>Alphaproteobacteria</taxon>
        <taxon>Rhodobacterales</taxon>
        <taxon>Paracoccaceae</taxon>
        <taxon>Marinibacterium</taxon>
    </lineage>
</organism>
<dbReference type="CDD" id="cd00130">
    <property type="entry name" value="PAS"/>
    <property type="match status" value="1"/>
</dbReference>
<dbReference type="InterPro" id="IPR008207">
    <property type="entry name" value="Sig_transdc_His_kin_Hpt_dom"/>
</dbReference>
<dbReference type="Pfam" id="PF00072">
    <property type="entry name" value="Response_reg"/>
    <property type="match status" value="1"/>
</dbReference>
<dbReference type="PROSITE" id="PS50110">
    <property type="entry name" value="RESPONSE_REGULATORY"/>
    <property type="match status" value="1"/>
</dbReference>
<keyword evidence="10" id="KW-0067">ATP-binding</keyword>
<evidence type="ECO:0000256" key="5">
    <source>
        <dbReference type="ARBA" id="ARBA00022519"/>
    </source>
</evidence>
<dbReference type="Pfam" id="PF02518">
    <property type="entry name" value="HATPase_c"/>
    <property type="match status" value="1"/>
</dbReference>
<dbReference type="SUPFAM" id="SSF55874">
    <property type="entry name" value="ATPase domain of HSP90 chaperone/DNA topoisomerase II/histidine kinase"/>
    <property type="match status" value="1"/>
</dbReference>
<feature type="modified residue" description="4-aspartylphosphate" evidence="15">
    <location>
        <position position="650"/>
    </location>
</feature>
<evidence type="ECO:0000256" key="8">
    <source>
        <dbReference type="ARBA" id="ARBA00022692"/>
    </source>
</evidence>
<dbReference type="GO" id="GO:0000155">
    <property type="term" value="F:phosphorelay sensor kinase activity"/>
    <property type="evidence" value="ECO:0007669"/>
    <property type="project" value="InterPro"/>
</dbReference>
<evidence type="ECO:0000256" key="6">
    <source>
        <dbReference type="ARBA" id="ARBA00022553"/>
    </source>
</evidence>
<dbReference type="Gene3D" id="3.30.450.20">
    <property type="entry name" value="PAS domain"/>
    <property type="match status" value="1"/>
</dbReference>
<dbReference type="PANTHER" id="PTHR43047:SF64">
    <property type="entry name" value="HISTIDINE KINASE CONTAINING CHEY-HOMOLOGOUS RECEIVER DOMAIN AND PAS DOMAIN-RELATED"/>
    <property type="match status" value="1"/>
</dbReference>
<dbReference type="Gene3D" id="3.30.565.10">
    <property type="entry name" value="Histidine kinase-like ATPase, C-terminal domain"/>
    <property type="match status" value="1"/>
</dbReference>
<dbReference type="InterPro" id="IPR011006">
    <property type="entry name" value="CheY-like_superfamily"/>
</dbReference>
<keyword evidence="11" id="KW-1133">Transmembrane helix</keyword>
<comment type="subcellular location">
    <subcellularLocation>
        <location evidence="2">Cell inner membrane</location>
        <topology evidence="2">Multi-pass membrane protein</topology>
    </subcellularLocation>
</comment>
<name>A0A225NLW2_9RHOB</name>
<dbReference type="AlphaFoldDB" id="A0A225NLW2"/>
<dbReference type="SUPFAM" id="SSF55785">
    <property type="entry name" value="PYP-like sensor domain (PAS domain)"/>
    <property type="match status" value="1"/>
</dbReference>
<dbReference type="InterPro" id="IPR036641">
    <property type="entry name" value="HPT_dom_sf"/>
</dbReference>
<dbReference type="GO" id="GO:0005886">
    <property type="term" value="C:plasma membrane"/>
    <property type="evidence" value="ECO:0007669"/>
    <property type="project" value="UniProtKB-SubCell"/>
</dbReference>
<keyword evidence="10" id="KW-0547">Nucleotide-binding</keyword>
<dbReference type="SMART" id="SM00387">
    <property type="entry name" value="HATPase_c"/>
    <property type="match status" value="1"/>
</dbReference>
<dbReference type="InterPro" id="IPR004358">
    <property type="entry name" value="Sig_transdc_His_kin-like_C"/>
</dbReference>
<dbReference type="InterPro" id="IPR001789">
    <property type="entry name" value="Sig_transdc_resp-reg_receiver"/>
</dbReference>
<evidence type="ECO:0000259" key="19">
    <source>
        <dbReference type="PROSITE" id="PS50112"/>
    </source>
</evidence>
<reference evidence="21 22" key="1">
    <citation type="submission" date="2013-04" db="EMBL/GenBank/DDBJ databases">
        <title>Oceanicola sp. 22II1-22F33 Genome Sequencing.</title>
        <authorList>
            <person name="Lai Q."/>
            <person name="Li G."/>
            <person name="Shao Z."/>
        </authorList>
    </citation>
    <scope>NUCLEOTIDE SEQUENCE [LARGE SCALE GENOMIC DNA]</scope>
    <source>
        <strain evidence="21 22">22II1-22F33</strain>
    </source>
</reference>
<evidence type="ECO:0000256" key="14">
    <source>
        <dbReference type="PROSITE-ProRule" id="PRU00110"/>
    </source>
</evidence>
<dbReference type="SUPFAM" id="SSF52172">
    <property type="entry name" value="CheY-like"/>
    <property type="match status" value="1"/>
</dbReference>
<dbReference type="NCBIfam" id="TIGR00229">
    <property type="entry name" value="sensory_box"/>
    <property type="match status" value="1"/>
</dbReference>
<evidence type="ECO:0000256" key="2">
    <source>
        <dbReference type="ARBA" id="ARBA00004429"/>
    </source>
</evidence>
<evidence type="ECO:0000259" key="20">
    <source>
        <dbReference type="PROSITE" id="PS50894"/>
    </source>
</evidence>
<evidence type="ECO:0000256" key="13">
    <source>
        <dbReference type="ARBA" id="ARBA00023136"/>
    </source>
</evidence>
<accession>A0A225NLW2</accession>
<dbReference type="CDD" id="cd00082">
    <property type="entry name" value="HisKA"/>
    <property type="match status" value="1"/>
</dbReference>
<keyword evidence="6 15" id="KW-0597">Phosphoprotein</keyword>
<dbReference type="SMART" id="SM00448">
    <property type="entry name" value="REC"/>
    <property type="match status" value="1"/>
</dbReference>
<dbReference type="InterPro" id="IPR036890">
    <property type="entry name" value="HATPase_C_sf"/>
</dbReference>
<feature type="region of interest" description="Disordered" evidence="16">
    <location>
        <begin position="722"/>
        <end position="775"/>
    </location>
</feature>
<dbReference type="SMART" id="SM00091">
    <property type="entry name" value="PAS"/>
    <property type="match status" value="1"/>
</dbReference>
<evidence type="ECO:0000313" key="21">
    <source>
        <dbReference type="EMBL" id="OWU73031.1"/>
    </source>
</evidence>
<dbReference type="CDD" id="cd17546">
    <property type="entry name" value="REC_hyHK_CKI1_RcsC-like"/>
    <property type="match status" value="1"/>
</dbReference>
<dbReference type="InterPro" id="IPR013767">
    <property type="entry name" value="PAS_fold"/>
</dbReference>
<gene>
    <name evidence="21" type="ORF">ATO3_14470</name>
</gene>
<feature type="modified residue" description="Phosphohistidine" evidence="14">
    <location>
        <position position="823"/>
    </location>
</feature>
<keyword evidence="13" id="KW-0472">Membrane</keyword>
<dbReference type="InterPro" id="IPR035965">
    <property type="entry name" value="PAS-like_dom_sf"/>
</dbReference>
<evidence type="ECO:0000256" key="9">
    <source>
        <dbReference type="ARBA" id="ARBA00022777"/>
    </source>
</evidence>
<evidence type="ECO:0000256" key="12">
    <source>
        <dbReference type="ARBA" id="ARBA00023012"/>
    </source>
</evidence>
<evidence type="ECO:0000256" key="11">
    <source>
        <dbReference type="ARBA" id="ARBA00022989"/>
    </source>
</evidence>
<dbReference type="PANTHER" id="PTHR43047">
    <property type="entry name" value="TWO-COMPONENT HISTIDINE PROTEIN KINASE"/>
    <property type="match status" value="1"/>
</dbReference>
<dbReference type="Gene3D" id="3.40.50.2300">
    <property type="match status" value="1"/>
</dbReference>
<feature type="domain" description="PAS" evidence="19">
    <location>
        <begin position="208"/>
        <end position="262"/>
    </location>
</feature>
<keyword evidence="12" id="KW-0902">Two-component regulatory system</keyword>
<dbReference type="Gene3D" id="1.20.120.160">
    <property type="entry name" value="HPT domain"/>
    <property type="match status" value="1"/>
</dbReference>
<feature type="domain" description="Histidine kinase" evidence="17">
    <location>
        <begin position="355"/>
        <end position="580"/>
    </location>
</feature>
<dbReference type="Gene3D" id="1.10.287.130">
    <property type="match status" value="1"/>
</dbReference>
<dbReference type="PROSITE" id="PS50112">
    <property type="entry name" value="PAS"/>
    <property type="match status" value="1"/>
</dbReference>
<dbReference type="Proteomes" id="UP000215377">
    <property type="component" value="Unassembled WGS sequence"/>
</dbReference>
<sequence>MLGCCLALMLTVVLSLSLFYSRDVLNRLEQLQSARSDNVQWTLTQVEVEHLSFLNALERREADGEADLPRVREAYDVLFSRLATLRNGSLFHDLVATKPEFRAALTGVHDFMKAAMPLIDGPDEALRAALPALAEQTRAARQEVRRLSTTGLAYFAVNADLHRREIAATLRRLAFDAASLLVLLTALSLYLLLVNRQKSRRGIALEQANHRMNTILSTSLDGVIVTDATGRVLEFNGAAETIFRLSSAEMKGRLVTDLFHTDRLRDGGPAAMAQLREGGARQIVGQGRVRREARRSDGEIFPMELAVQAAHDGEDEILIAFVRDVSQQDADEKKLVEAHDRALAGEKAKADFLTVMSHEIRTPLNGLLGNLSLLGGSDLTEEQRQFLRNMDVSGRILLKHVDAVLDIARFEAGKLQLAQEPVHVDELMQNLVGGQIGNAAGRGNRLDWAWVGPPQHWVNSDAQRIYQILLNLVGNAIKFTEQGRITIEAETDPAPLPDAPKRLMIEFRVSDTGQGIAEDQITTIFDDFHTSDTSFGRAAGGAGLGLGICRRITNAMGGEIGVESMPGEGSTFWVRLPVIPTEAPAPKDKPPSRHPVRGALCILVVEDNDINLQVTCSMLEREGHSVTCARDGQSGVEKANAHRFDLILLDISMPVLDGLEATRQIRAGCGPSAQAPIIALSANVLPQDTERFHAAGMDDFLGKPLTLDALRRALCTVYSGPTGVEEAGSGRAAEPRHAGAPGDRAAAAKDPGATDRPSSNPTSNAQTSSIDANKISDMRQTLGDAGFERLLGRFLDEADTLIRDLSAQDPQEDIAEHMIGRIHKVSGSAASFGTTEFRKLLNDTERAAKGELDMPLPELLARLAPCWQRTRVLLEA</sequence>
<dbReference type="InterPro" id="IPR000014">
    <property type="entry name" value="PAS"/>
</dbReference>
<keyword evidence="22" id="KW-1185">Reference proteome</keyword>
<dbReference type="InterPro" id="IPR005467">
    <property type="entry name" value="His_kinase_dom"/>
</dbReference>
<keyword evidence="5" id="KW-0997">Cell inner membrane</keyword>
<evidence type="ECO:0000259" key="18">
    <source>
        <dbReference type="PROSITE" id="PS50110"/>
    </source>
</evidence>
<evidence type="ECO:0000313" key="22">
    <source>
        <dbReference type="Proteomes" id="UP000215377"/>
    </source>
</evidence>
<dbReference type="PROSITE" id="PS50894">
    <property type="entry name" value="HPT"/>
    <property type="match status" value="1"/>
</dbReference>
<evidence type="ECO:0000256" key="10">
    <source>
        <dbReference type="ARBA" id="ARBA00022840"/>
    </source>
</evidence>
<keyword evidence="7" id="KW-0808">Transferase</keyword>
<comment type="catalytic activity">
    <reaction evidence="1">
        <text>ATP + protein L-histidine = ADP + protein N-phospho-L-histidine.</text>
        <dbReference type="EC" id="2.7.13.3"/>
    </reaction>
</comment>
<dbReference type="InterPro" id="IPR003594">
    <property type="entry name" value="HATPase_dom"/>
</dbReference>
<keyword evidence="8" id="KW-0812">Transmembrane</keyword>
<keyword evidence="4" id="KW-1003">Cell membrane</keyword>
<feature type="compositionally biased region" description="Polar residues" evidence="16">
    <location>
        <begin position="757"/>
        <end position="771"/>
    </location>
</feature>
<evidence type="ECO:0000256" key="7">
    <source>
        <dbReference type="ARBA" id="ARBA00022679"/>
    </source>
</evidence>
<evidence type="ECO:0000259" key="17">
    <source>
        <dbReference type="PROSITE" id="PS50109"/>
    </source>
</evidence>
<comment type="caution">
    <text evidence="21">The sequence shown here is derived from an EMBL/GenBank/DDBJ whole genome shotgun (WGS) entry which is preliminary data.</text>
</comment>
<dbReference type="EC" id="2.7.13.3" evidence="3"/>
<keyword evidence="9" id="KW-0418">Kinase</keyword>